<evidence type="ECO:0008006" key="4">
    <source>
        <dbReference type="Google" id="ProtNLM"/>
    </source>
</evidence>
<dbReference type="RefSeq" id="WP_347436506.1">
    <property type="nucleotide sequence ID" value="NZ_CP089291.1"/>
</dbReference>
<feature type="transmembrane region" description="Helical" evidence="1">
    <location>
        <begin position="106"/>
        <end position="124"/>
    </location>
</feature>
<keyword evidence="1" id="KW-0472">Membrane</keyword>
<evidence type="ECO:0000313" key="2">
    <source>
        <dbReference type="EMBL" id="UOF89815.1"/>
    </source>
</evidence>
<proteinExistence type="predicted"/>
<feature type="transmembrane region" description="Helical" evidence="1">
    <location>
        <begin position="12"/>
        <end position="30"/>
    </location>
</feature>
<evidence type="ECO:0000313" key="3">
    <source>
        <dbReference type="Proteomes" id="UP000830167"/>
    </source>
</evidence>
<keyword evidence="3" id="KW-1185">Reference proteome</keyword>
<feature type="transmembrane region" description="Helical" evidence="1">
    <location>
        <begin position="144"/>
        <end position="162"/>
    </location>
</feature>
<accession>A0ABY4CH27</accession>
<reference evidence="2" key="1">
    <citation type="submission" date="2021-12" db="EMBL/GenBank/DDBJ databases">
        <title>Alicyclobacillaceae gen. nov., sp. nov., isolated from chalcocite enrichment system.</title>
        <authorList>
            <person name="Jiang Z."/>
        </authorList>
    </citation>
    <scope>NUCLEOTIDE SEQUENCE</scope>
    <source>
        <strain evidence="2">MYW30-H2</strain>
    </source>
</reference>
<protein>
    <recommendedName>
        <fullName evidence="4">DoxX family protein</fullName>
    </recommendedName>
</protein>
<gene>
    <name evidence="2" type="ORF">LSG31_18355</name>
</gene>
<name>A0ABY4CH27_9BACL</name>
<feature type="transmembrane region" description="Helical" evidence="1">
    <location>
        <begin position="72"/>
        <end position="94"/>
    </location>
</feature>
<keyword evidence="1" id="KW-1133">Transmembrane helix</keyword>
<keyword evidence="1" id="KW-0812">Transmembrane</keyword>
<evidence type="ECO:0000256" key="1">
    <source>
        <dbReference type="SAM" id="Phobius"/>
    </source>
</evidence>
<organism evidence="2 3">
    <name type="scientific">Fodinisporobacter ferrooxydans</name>
    <dbReference type="NCBI Taxonomy" id="2901836"/>
    <lineage>
        <taxon>Bacteria</taxon>
        <taxon>Bacillati</taxon>
        <taxon>Bacillota</taxon>
        <taxon>Bacilli</taxon>
        <taxon>Bacillales</taxon>
        <taxon>Alicyclobacillaceae</taxon>
        <taxon>Fodinisporobacter</taxon>
    </lineage>
</organism>
<dbReference type="Proteomes" id="UP000830167">
    <property type="component" value="Chromosome"/>
</dbReference>
<dbReference type="EMBL" id="CP089291">
    <property type="protein sequence ID" value="UOF89815.1"/>
    <property type="molecule type" value="Genomic_DNA"/>
</dbReference>
<sequence>MQEESVSKSNRILIAFIQLVFAYEWLISGFDKVISGTFVADFKSQCLQAIPDMKYQFYGRFMQSWCIPHCTIIAGFVEIMEVMLGAAFLILAVFTFRGVLNHKISMLGMLTALIAAIFNTNFFLYQSGSLFLQASDPFDEGVSIDFIMLLVQLGIAFYYFTYRFGKQQMNQREKTFGNFA</sequence>